<proteinExistence type="predicted"/>
<evidence type="ECO:0000313" key="2">
    <source>
        <dbReference type="Proteomes" id="UP000295367"/>
    </source>
</evidence>
<evidence type="ECO:0000313" key="1">
    <source>
        <dbReference type="EMBL" id="TCV84238.1"/>
    </source>
</evidence>
<keyword evidence="2" id="KW-1185">Reference proteome</keyword>
<accession>A0A4R3Y0S3</accession>
<name>A0A4R3Y0S3_9PROT</name>
<dbReference type="AlphaFoldDB" id="A0A4R3Y0S3"/>
<protein>
    <submittedName>
        <fullName evidence="1">Uncharacterized protein</fullName>
    </submittedName>
</protein>
<dbReference type="Proteomes" id="UP000295367">
    <property type="component" value="Unassembled WGS sequence"/>
</dbReference>
<comment type="caution">
    <text evidence="1">The sequence shown here is derived from an EMBL/GenBank/DDBJ whole genome shotgun (WGS) entry which is preliminary data.</text>
</comment>
<organism evidence="1 2">
    <name type="scientific">Sulfurirhabdus autotrophica</name>
    <dbReference type="NCBI Taxonomy" id="1706046"/>
    <lineage>
        <taxon>Bacteria</taxon>
        <taxon>Pseudomonadati</taxon>
        <taxon>Pseudomonadota</taxon>
        <taxon>Betaproteobacteria</taxon>
        <taxon>Nitrosomonadales</taxon>
        <taxon>Sulfuricellaceae</taxon>
        <taxon>Sulfurirhabdus</taxon>
    </lineage>
</organism>
<dbReference type="EMBL" id="SMCO01000012">
    <property type="protein sequence ID" value="TCV84238.1"/>
    <property type="molecule type" value="Genomic_DNA"/>
</dbReference>
<gene>
    <name evidence="1" type="ORF">EDC63_1121</name>
</gene>
<reference evidence="1 2" key="1">
    <citation type="submission" date="2019-03" db="EMBL/GenBank/DDBJ databases">
        <title>Genomic Encyclopedia of Type Strains, Phase IV (KMG-IV): sequencing the most valuable type-strain genomes for metagenomic binning, comparative biology and taxonomic classification.</title>
        <authorList>
            <person name="Goeker M."/>
        </authorList>
    </citation>
    <scope>NUCLEOTIDE SEQUENCE [LARGE SCALE GENOMIC DNA]</scope>
    <source>
        <strain evidence="1 2">DSM 100309</strain>
    </source>
</reference>
<sequence length="40" mass="4577">MIVWITHAKVGHRQASILKTPPSTSFEGFFIVQFSIIEFI</sequence>